<reference evidence="7 8" key="1">
    <citation type="journal article" date="2018" name="Microb. Genom.">
        <title>Expanding an expanded genome: long-read sequencing of Trypanosoma cruzi.</title>
        <authorList>
            <person name="Berna L."/>
            <person name="Rodriguez M."/>
            <person name="Chiribao M.L."/>
            <person name="Parodi-Talice A."/>
            <person name="Pita S."/>
            <person name="Rijo G."/>
            <person name="Alvarez-Valin F."/>
            <person name="Robello C."/>
        </authorList>
    </citation>
    <scope>NUCLEOTIDE SEQUENCE [LARGE SCALE GENOMIC DNA]</scope>
    <source>
        <strain evidence="7 8">Dm28c</strain>
    </source>
</reference>
<accession>A0A2V2VNT4</accession>
<dbReference type="Proteomes" id="UP000246121">
    <property type="component" value="Unassembled WGS sequence"/>
</dbReference>
<evidence type="ECO:0000256" key="2">
    <source>
        <dbReference type="ARBA" id="ARBA00022741"/>
    </source>
</evidence>
<dbReference type="CDD" id="cd01876">
    <property type="entry name" value="YihA_EngB"/>
    <property type="match status" value="1"/>
</dbReference>
<evidence type="ECO:0000259" key="6">
    <source>
        <dbReference type="PROSITE" id="PS51706"/>
    </source>
</evidence>
<dbReference type="Pfam" id="PF01926">
    <property type="entry name" value="MMR_HSR1"/>
    <property type="match status" value="1"/>
</dbReference>
<keyword evidence="4" id="KW-0342">GTP-binding</keyword>
<dbReference type="GO" id="GO:0005525">
    <property type="term" value="F:GTP binding"/>
    <property type="evidence" value="ECO:0007669"/>
    <property type="project" value="UniProtKB-KW"/>
</dbReference>
<evidence type="ECO:0000313" key="8">
    <source>
        <dbReference type="Proteomes" id="UP000246121"/>
    </source>
</evidence>
<dbReference type="VEuPathDB" id="TriTrypDB:TCDM_02644"/>
<feature type="compositionally biased region" description="Basic and acidic residues" evidence="5">
    <location>
        <begin position="345"/>
        <end position="354"/>
    </location>
</feature>
<dbReference type="VEuPathDB" id="TriTrypDB:C3747_68g113"/>
<keyword evidence="3" id="KW-0460">Magnesium</keyword>
<dbReference type="PANTHER" id="PTHR11649:SF76">
    <property type="entry name" value="ENGB-TYPE G DOMAIN-CONTAINING PROTEIN"/>
    <property type="match status" value="1"/>
</dbReference>
<sequence length="660" mass="73920">MRLFYQPLLDKTFGHLSSRPVARVLAQRLLNSPVNAPVMSQREALVARLSDEVFSKGNVHLKNVNTLSALPEGLHSFPEVCFIGKPNVGKSSIISCLLHNRRLGRSGSTRGTTRILQFFNVGDAILLVDTPGYGGWMGRQLSQNLAERASAFAILFRYLALRKQGPLKRVYWVMEARKPIQPRDEEIFAFLREQQINFSVILNKIDRFKGDKVALQKQVNDVWDFLGSNQVPVLGIRANPKYPERCLNMRALQHDITYYCTQELVRAEDLTYKGIRELSYAPPSLEELTAVEQRYPVESFILPQEDNLSLERFVLMHEEAKAKWLATSPKAALLSAKEKVANHLVESSDKRYKDGGSSNEKNKNHNTVALPTSCLAVEESSGPQNVLDSTTAKESTSSSFFEQAETPRRFCVRASLRSTRQHQPEEDVFWTKRDASTPEAYAKSVSSRVAHESPPSIFSNKKPQLPFSAPLLPQLPTSLDKETHTVRAINGVPIEKSMITTSVAQLPLHQEGSFEHFAQHSTSGDYDRLLSAELAGQNTFLEEGEHASLSEGETLSLQRSLRKSARRKQLDRILEKYVSRVRKQRSLYMQAEGYMCPWLAGAGQPSRVAVVGFAHGYSFMGGGGTLMKGLKRTGFGGKSFSAHTMRNRGRATKKTGYWAT</sequence>
<dbReference type="VEuPathDB" id="TriTrypDB:TcCLB.508707.320"/>
<dbReference type="InterPro" id="IPR006073">
    <property type="entry name" value="GTP-bd"/>
</dbReference>
<dbReference type="EMBL" id="PRFA01000020">
    <property type="protein sequence ID" value="PWU95953.1"/>
    <property type="molecule type" value="Genomic_DNA"/>
</dbReference>
<comment type="caution">
    <text evidence="7">The sequence shown here is derived from an EMBL/GenBank/DDBJ whole genome shotgun (WGS) entry which is preliminary data.</text>
</comment>
<proteinExistence type="predicted"/>
<dbReference type="VEuPathDB" id="TriTrypDB:ECC02_003951"/>
<dbReference type="VEuPathDB" id="TriTrypDB:BCY84_01560"/>
<keyword evidence="2" id="KW-0547">Nucleotide-binding</keyword>
<evidence type="ECO:0000256" key="5">
    <source>
        <dbReference type="SAM" id="MobiDB-lite"/>
    </source>
</evidence>
<dbReference type="Gene3D" id="3.40.50.300">
    <property type="entry name" value="P-loop containing nucleotide triphosphate hydrolases"/>
    <property type="match status" value="1"/>
</dbReference>
<gene>
    <name evidence="7" type="ORF">C4B63_20g138</name>
</gene>
<dbReference type="PROSITE" id="PS51706">
    <property type="entry name" value="G_ENGB"/>
    <property type="match status" value="1"/>
</dbReference>
<protein>
    <recommendedName>
        <fullName evidence="6">EngB-type G domain-containing protein</fullName>
    </recommendedName>
</protein>
<name>A0A2V2VNT4_TRYCR</name>
<dbReference type="InterPro" id="IPR030393">
    <property type="entry name" value="G_ENGB_dom"/>
</dbReference>
<dbReference type="VEuPathDB" id="TriTrypDB:TcG_00089"/>
<dbReference type="VEuPathDB" id="TriTrypDB:TcBrA4_0036390"/>
<dbReference type="VEuPathDB" id="TriTrypDB:TcCL_NonESM01804"/>
<dbReference type="InterPro" id="IPR027417">
    <property type="entry name" value="P-loop_NTPase"/>
</dbReference>
<dbReference type="VEuPathDB" id="TriTrypDB:TcCLB.511537.60"/>
<dbReference type="GO" id="GO:0046872">
    <property type="term" value="F:metal ion binding"/>
    <property type="evidence" value="ECO:0007669"/>
    <property type="project" value="UniProtKB-KW"/>
</dbReference>
<dbReference type="VEuPathDB" id="TriTrypDB:Tc_MARK_2773"/>
<dbReference type="VEuPathDB" id="TriTrypDB:TcYC6_0050390"/>
<evidence type="ECO:0000256" key="3">
    <source>
        <dbReference type="ARBA" id="ARBA00022842"/>
    </source>
</evidence>
<evidence type="ECO:0000313" key="7">
    <source>
        <dbReference type="EMBL" id="PWU95953.1"/>
    </source>
</evidence>
<dbReference type="VEuPathDB" id="TriTrypDB:TCSYLVIO_005287"/>
<evidence type="ECO:0000256" key="1">
    <source>
        <dbReference type="ARBA" id="ARBA00022723"/>
    </source>
</evidence>
<keyword evidence="1" id="KW-0479">Metal-binding</keyword>
<dbReference type="SUPFAM" id="SSF52540">
    <property type="entry name" value="P-loop containing nucleoside triphosphate hydrolases"/>
    <property type="match status" value="1"/>
</dbReference>
<feature type="region of interest" description="Disordered" evidence="5">
    <location>
        <begin position="345"/>
        <end position="365"/>
    </location>
</feature>
<feature type="domain" description="EngB-type G" evidence="6">
    <location>
        <begin position="76"/>
        <end position="262"/>
    </location>
</feature>
<dbReference type="VEuPathDB" id="TriTrypDB:C4B63_20g138"/>
<evidence type="ECO:0000256" key="4">
    <source>
        <dbReference type="ARBA" id="ARBA00023134"/>
    </source>
</evidence>
<dbReference type="AlphaFoldDB" id="A0A2V2VNT4"/>
<organism evidence="7 8">
    <name type="scientific">Trypanosoma cruzi</name>
    <dbReference type="NCBI Taxonomy" id="5693"/>
    <lineage>
        <taxon>Eukaryota</taxon>
        <taxon>Discoba</taxon>
        <taxon>Euglenozoa</taxon>
        <taxon>Kinetoplastea</taxon>
        <taxon>Metakinetoplastina</taxon>
        <taxon>Trypanosomatida</taxon>
        <taxon>Trypanosomatidae</taxon>
        <taxon>Trypanosoma</taxon>
        <taxon>Schizotrypanum</taxon>
    </lineage>
</organism>
<dbReference type="PANTHER" id="PTHR11649">
    <property type="entry name" value="MSS1/TRME-RELATED GTP-BINDING PROTEIN"/>
    <property type="match status" value="1"/>
</dbReference>